<name>A0A9W9R5Q4_PENBR</name>
<dbReference type="InterPro" id="IPR036291">
    <property type="entry name" value="NAD(P)-bd_dom_sf"/>
</dbReference>
<sequence length="312" mass="34644">MSSRIGIFPAVGGLGGSTARHLLALRPTQELVYIARHPQKLEAEQKAGVEVRRADYDDDATLSQAFNGVDTLFLISYASCEYEHRARAHVRAIDAAIKSGVKHIFYASLGYAGEKDKKSIAWVMRAHLYTEAYLEKLARERSNFTYTAVREGLYSESFGLYTSGFDLENPTKEIKIPHDGSGPGIAWVKRDELGEGTAKLIKQYADSGASFPYVNKTILLSGSQTLTMKETIDILGQVANIEPRIREVSHEEFAAQPANSKFFTYRGMDFSKDWATTLEAFKLGESAVVTPLLKELLGREPESFETTVRAMV</sequence>
<dbReference type="PANTHER" id="PTHR47129:SF1">
    <property type="entry name" value="NMRA-LIKE DOMAIN-CONTAINING PROTEIN"/>
    <property type="match status" value="1"/>
</dbReference>
<dbReference type="PANTHER" id="PTHR47129">
    <property type="entry name" value="QUINONE OXIDOREDUCTASE 2"/>
    <property type="match status" value="1"/>
</dbReference>
<accession>A0A9W9R5Q4</accession>
<reference evidence="2" key="1">
    <citation type="submission" date="2022-12" db="EMBL/GenBank/DDBJ databases">
        <authorList>
            <person name="Petersen C."/>
        </authorList>
    </citation>
    <scope>NUCLEOTIDE SEQUENCE</scope>
    <source>
        <strain evidence="2">IBT 35675</strain>
    </source>
</reference>
<evidence type="ECO:0000259" key="1">
    <source>
        <dbReference type="Pfam" id="PF05368"/>
    </source>
</evidence>
<dbReference type="Gene3D" id="3.90.25.10">
    <property type="entry name" value="UDP-galactose 4-epimerase, domain 1"/>
    <property type="match status" value="1"/>
</dbReference>
<dbReference type="InterPro" id="IPR052718">
    <property type="entry name" value="NmrA-type_oxidoreductase"/>
</dbReference>
<organism evidence="2 3">
    <name type="scientific">Penicillium brevicompactum</name>
    <dbReference type="NCBI Taxonomy" id="5074"/>
    <lineage>
        <taxon>Eukaryota</taxon>
        <taxon>Fungi</taxon>
        <taxon>Dikarya</taxon>
        <taxon>Ascomycota</taxon>
        <taxon>Pezizomycotina</taxon>
        <taxon>Eurotiomycetes</taxon>
        <taxon>Eurotiomycetidae</taxon>
        <taxon>Eurotiales</taxon>
        <taxon>Aspergillaceae</taxon>
        <taxon>Penicillium</taxon>
    </lineage>
</organism>
<protein>
    <recommendedName>
        <fullName evidence="1">NmrA-like domain-containing protein</fullName>
    </recommendedName>
</protein>
<keyword evidence="3" id="KW-1185">Reference proteome</keyword>
<comment type="caution">
    <text evidence="2">The sequence shown here is derived from an EMBL/GenBank/DDBJ whole genome shotgun (WGS) entry which is preliminary data.</text>
</comment>
<reference evidence="2" key="2">
    <citation type="journal article" date="2023" name="IMA Fungus">
        <title>Comparative genomic study of the Penicillium genus elucidates a diverse pangenome and 15 lateral gene transfer events.</title>
        <authorList>
            <person name="Petersen C."/>
            <person name="Sorensen T."/>
            <person name="Nielsen M.R."/>
            <person name="Sondergaard T.E."/>
            <person name="Sorensen J.L."/>
            <person name="Fitzpatrick D.A."/>
            <person name="Frisvad J.C."/>
            <person name="Nielsen K.L."/>
        </authorList>
    </citation>
    <scope>NUCLEOTIDE SEQUENCE</scope>
    <source>
        <strain evidence="2">IBT 35675</strain>
    </source>
</reference>
<dbReference type="Gene3D" id="3.40.50.720">
    <property type="entry name" value="NAD(P)-binding Rossmann-like Domain"/>
    <property type="match status" value="1"/>
</dbReference>
<dbReference type="EMBL" id="JAPZBR010000005">
    <property type="protein sequence ID" value="KAJ5354140.1"/>
    <property type="molecule type" value="Genomic_DNA"/>
</dbReference>
<feature type="domain" description="NmrA-like" evidence="1">
    <location>
        <begin position="2"/>
        <end position="249"/>
    </location>
</feature>
<dbReference type="InterPro" id="IPR008030">
    <property type="entry name" value="NmrA-like"/>
</dbReference>
<dbReference type="AlphaFoldDB" id="A0A9W9R5Q4"/>
<evidence type="ECO:0000313" key="2">
    <source>
        <dbReference type="EMBL" id="KAJ5354140.1"/>
    </source>
</evidence>
<dbReference type="Pfam" id="PF05368">
    <property type="entry name" value="NmrA"/>
    <property type="match status" value="1"/>
</dbReference>
<dbReference type="SUPFAM" id="SSF51735">
    <property type="entry name" value="NAD(P)-binding Rossmann-fold domains"/>
    <property type="match status" value="1"/>
</dbReference>
<dbReference type="Proteomes" id="UP001148299">
    <property type="component" value="Unassembled WGS sequence"/>
</dbReference>
<proteinExistence type="predicted"/>
<gene>
    <name evidence="2" type="ORF">N7541_006704</name>
</gene>
<evidence type="ECO:0000313" key="3">
    <source>
        <dbReference type="Proteomes" id="UP001148299"/>
    </source>
</evidence>